<protein>
    <submittedName>
        <fullName evidence="3">RNA-binding protein</fullName>
    </submittedName>
</protein>
<reference evidence="3 4" key="1">
    <citation type="journal article" date="2020" name="Biotechnol. Biofuels">
        <title>New insights from the biogas microbiome by comprehensive genome-resolved metagenomics of nearly 1600 species originating from multiple anaerobic digesters.</title>
        <authorList>
            <person name="Campanaro S."/>
            <person name="Treu L."/>
            <person name="Rodriguez-R L.M."/>
            <person name="Kovalovszki A."/>
            <person name="Ziels R.M."/>
            <person name="Maus I."/>
            <person name="Zhu X."/>
            <person name="Kougias P.G."/>
            <person name="Basile A."/>
            <person name="Luo G."/>
            <person name="Schluter A."/>
            <person name="Konstantinidis K.T."/>
            <person name="Angelidaki I."/>
        </authorList>
    </citation>
    <scope>NUCLEOTIDE SEQUENCE [LARGE SCALE GENOMIC DNA]</scope>
    <source>
        <strain evidence="3">AS04akNAM_66</strain>
    </source>
</reference>
<dbReference type="NCBIfam" id="TIGR02226">
    <property type="entry name" value="two_anch"/>
    <property type="match status" value="1"/>
</dbReference>
<keyword evidence="1" id="KW-0812">Transmembrane</keyword>
<dbReference type="Proteomes" id="UP000551563">
    <property type="component" value="Unassembled WGS sequence"/>
</dbReference>
<dbReference type="PANTHER" id="PTHR37464:SF1">
    <property type="entry name" value="BLL2463 PROTEIN"/>
    <property type="match status" value="1"/>
</dbReference>
<dbReference type="InterPro" id="IPR024163">
    <property type="entry name" value="Aerotolerance_reg_N"/>
</dbReference>
<dbReference type="PANTHER" id="PTHR37464">
    <property type="entry name" value="BLL2463 PROTEIN"/>
    <property type="match status" value="1"/>
</dbReference>
<gene>
    <name evidence="3" type="ORF">GXX48_18495</name>
</gene>
<keyword evidence="1" id="KW-0472">Membrane</keyword>
<name>A0A7V6PER1_9HYPH</name>
<dbReference type="AlphaFoldDB" id="A0A7V6PER1"/>
<evidence type="ECO:0000313" key="3">
    <source>
        <dbReference type="EMBL" id="HHV69603.1"/>
    </source>
</evidence>
<feature type="transmembrane region" description="Helical" evidence="1">
    <location>
        <begin position="6"/>
        <end position="27"/>
    </location>
</feature>
<dbReference type="InterPro" id="IPR011933">
    <property type="entry name" value="Double_TM_dom"/>
</dbReference>
<comment type="caution">
    <text evidence="3">The sequence shown here is derived from an EMBL/GenBank/DDBJ whole genome shotgun (WGS) entry which is preliminary data.</text>
</comment>
<proteinExistence type="predicted"/>
<evidence type="ECO:0000259" key="2">
    <source>
        <dbReference type="Pfam" id="PF07584"/>
    </source>
</evidence>
<feature type="non-terminal residue" evidence="3">
    <location>
        <position position="105"/>
    </location>
</feature>
<evidence type="ECO:0000313" key="4">
    <source>
        <dbReference type="Proteomes" id="UP000551563"/>
    </source>
</evidence>
<keyword evidence="1" id="KW-1133">Transmembrane helix</keyword>
<evidence type="ECO:0000256" key="1">
    <source>
        <dbReference type="SAM" id="Phobius"/>
    </source>
</evidence>
<sequence>MNFLPLAFGSPLILAGLIALPVIWWLLRMTPPRPQEETFPPLRILAQVFKREEVPSKSPWWMTLLRLLIAALVILALASPVWNPRPVALAGNEPLAIVIDNGWAS</sequence>
<dbReference type="EMBL" id="DUMN01000520">
    <property type="protein sequence ID" value="HHV69603.1"/>
    <property type="molecule type" value="Genomic_DNA"/>
</dbReference>
<accession>A0A7V6PER1</accession>
<feature type="domain" description="Aerotolerance regulator N-terminal" evidence="2">
    <location>
        <begin position="6"/>
        <end position="80"/>
    </location>
</feature>
<dbReference type="Pfam" id="PF07584">
    <property type="entry name" value="BatA"/>
    <property type="match status" value="1"/>
</dbReference>
<feature type="transmembrane region" description="Helical" evidence="1">
    <location>
        <begin position="60"/>
        <end position="82"/>
    </location>
</feature>
<organism evidence="3 4">
    <name type="scientific">Brucella intermedia</name>
    <dbReference type="NCBI Taxonomy" id="94625"/>
    <lineage>
        <taxon>Bacteria</taxon>
        <taxon>Pseudomonadati</taxon>
        <taxon>Pseudomonadota</taxon>
        <taxon>Alphaproteobacteria</taxon>
        <taxon>Hyphomicrobiales</taxon>
        <taxon>Brucellaceae</taxon>
        <taxon>Brucella/Ochrobactrum group</taxon>
        <taxon>Brucella</taxon>
    </lineage>
</organism>